<dbReference type="GO" id="GO:0015031">
    <property type="term" value="P:protein transport"/>
    <property type="evidence" value="ECO:0007669"/>
    <property type="project" value="InterPro"/>
</dbReference>
<dbReference type="GO" id="GO:0005789">
    <property type="term" value="C:endoplasmic reticulum membrane"/>
    <property type="evidence" value="ECO:0007669"/>
    <property type="project" value="InterPro"/>
</dbReference>
<dbReference type="Proteomes" id="UP000502823">
    <property type="component" value="Unassembled WGS sequence"/>
</dbReference>
<dbReference type="AlphaFoldDB" id="A0A6L2PUX2"/>
<feature type="non-terminal residue" evidence="10">
    <location>
        <position position="1"/>
    </location>
</feature>
<evidence type="ECO:0000256" key="6">
    <source>
        <dbReference type="ARBA" id="ARBA00023180"/>
    </source>
</evidence>
<protein>
    <recommendedName>
        <fullName evidence="9">HSac2 domain-containing protein</fullName>
    </recommendedName>
</protein>
<feature type="compositionally biased region" description="Gly residues" evidence="7">
    <location>
        <begin position="298"/>
        <end position="311"/>
    </location>
</feature>
<feature type="domain" description="HSac2" evidence="9">
    <location>
        <begin position="472"/>
        <end position="506"/>
    </location>
</feature>
<feature type="region of interest" description="Disordered" evidence="7">
    <location>
        <begin position="298"/>
        <end position="381"/>
    </location>
</feature>
<comment type="subcellular location">
    <subcellularLocation>
        <location evidence="1">Membrane</location>
        <topology evidence="1">Multi-pass membrane protein</topology>
    </subcellularLocation>
</comment>
<comment type="similarity">
    <text evidence="2">Belongs to the DUOXA family.</text>
</comment>
<dbReference type="InterPro" id="IPR018469">
    <property type="entry name" value="Dual_oxidase_maturation_fac"/>
</dbReference>
<evidence type="ECO:0000256" key="8">
    <source>
        <dbReference type="SAM" id="Phobius"/>
    </source>
</evidence>
<evidence type="ECO:0000259" key="9">
    <source>
        <dbReference type="PROSITE" id="PS51791"/>
    </source>
</evidence>
<accession>A0A6L2PUX2</accession>
<dbReference type="PANTHER" id="PTHR31158">
    <property type="entry name" value="DUAL OXIDASE 2"/>
    <property type="match status" value="1"/>
</dbReference>
<dbReference type="Pfam" id="PF10204">
    <property type="entry name" value="DuoxA"/>
    <property type="match status" value="1"/>
</dbReference>
<keyword evidence="6" id="KW-0325">Glycoprotein</keyword>
<evidence type="ECO:0000313" key="11">
    <source>
        <dbReference type="Proteomes" id="UP000502823"/>
    </source>
</evidence>
<evidence type="ECO:0000256" key="7">
    <source>
        <dbReference type="SAM" id="MobiDB-lite"/>
    </source>
</evidence>
<evidence type="ECO:0000256" key="2">
    <source>
        <dbReference type="ARBA" id="ARBA00009816"/>
    </source>
</evidence>
<feature type="compositionally biased region" description="Low complexity" evidence="7">
    <location>
        <begin position="329"/>
        <end position="341"/>
    </location>
</feature>
<dbReference type="PROSITE" id="PS51791">
    <property type="entry name" value="HSAC2"/>
    <property type="match status" value="1"/>
</dbReference>
<reference evidence="11" key="1">
    <citation type="submission" date="2020-01" db="EMBL/GenBank/DDBJ databases">
        <title>Draft genome sequence of the Termite Coptotermes fromosanus.</title>
        <authorList>
            <person name="Itakura S."/>
            <person name="Yosikawa Y."/>
            <person name="Umezawa K."/>
        </authorList>
    </citation>
    <scope>NUCLEOTIDE SEQUENCE [LARGE SCALE GENOMIC DNA]</scope>
</reference>
<feature type="transmembrane region" description="Helical" evidence="8">
    <location>
        <begin position="179"/>
        <end position="201"/>
    </location>
</feature>
<dbReference type="InParanoid" id="A0A6L2PUX2"/>
<gene>
    <name evidence="10" type="ORF">Cfor_10695</name>
</gene>
<comment type="caution">
    <text evidence="10">The sequence shown here is derived from an EMBL/GenBank/DDBJ whole genome shotgun (WGS) entry which is preliminary data.</text>
</comment>
<dbReference type="EMBL" id="BLKM01000470">
    <property type="protein sequence ID" value="GFG34255.1"/>
    <property type="molecule type" value="Genomic_DNA"/>
</dbReference>
<proteinExistence type="inferred from homology"/>
<dbReference type="FunCoup" id="A0A6L2PUX2">
    <property type="interactions" value="31"/>
</dbReference>
<dbReference type="OrthoDB" id="10042652at2759"/>
<feature type="transmembrane region" description="Helical" evidence="8">
    <location>
        <begin position="108"/>
        <end position="130"/>
    </location>
</feature>
<evidence type="ECO:0000256" key="1">
    <source>
        <dbReference type="ARBA" id="ARBA00004141"/>
    </source>
</evidence>
<evidence type="ECO:0000256" key="4">
    <source>
        <dbReference type="ARBA" id="ARBA00022989"/>
    </source>
</evidence>
<feature type="transmembrane region" description="Helical" evidence="8">
    <location>
        <begin position="136"/>
        <end position="158"/>
    </location>
</feature>
<dbReference type="InterPro" id="IPR034753">
    <property type="entry name" value="hSac2"/>
</dbReference>
<keyword evidence="5 8" id="KW-0472">Membrane</keyword>
<organism evidence="10 11">
    <name type="scientific">Coptotermes formosanus</name>
    <name type="common">Formosan subterranean termite</name>
    <dbReference type="NCBI Taxonomy" id="36987"/>
    <lineage>
        <taxon>Eukaryota</taxon>
        <taxon>Metazoa</taxon>
        <taxon>Ecdysozoa</taxon>
        <taxon>Arthropoda</taxon>
        <taxon>Hexapoda</taxon>
        <taxon>Insecta</taxon>
        <taxon>Pterygota</taxon>
        <taxon>Neoptera</taxon>
        <taxon>Polyneoptera</taxon>
        <taxon>Dictyoptera</taxon>
        <taxon>Blattodea</taxon>
        <taxon>Blattoidea</taxon>
        <taxon>Termitoidae</taxon>
        <taxon>Rhinotermitidae</taxon>
        <taxon>Coptotermes</taxon>
    </lineage>
</organism>
<evidence type="ECO:0000256" key="3">
    <source>
        <dbReference type="ARBA" id="ARBA00022692"/>
    </source>
</evidence>
<keyword evidence="3 8" id="KW-0812">Transmembrane</keyword>
<keyword evidence="4 8" id="KW-1133">Transmembrane helix</keyword>
<evidence type="ECO:0000256" key="5">
    <source>
        <dbReference type="ARBA" id="ARBA00023136"/>
    </source>
</evidence>
<keyword evidence="11" id="KW-1185">Reference proteome</keyword>
<evidence type="ECO:0000313" key="10">
    <source>
        <dbReference type="EMBL" id="GFG34255.1"/>
    </source>
</evidence>
<sequence>AKYGSAWHVARTQIVSSYRAFSREKVVAELGAYIGLGHVNVTLRATRQDNWTDDIDFNERFSWLGSGEMGESYREALVRGLPFPILTVAEYFSLGQEGFAWGGQYRAAGYYGCILLWSAFASWLLMNLLLVVVPRYGAYAMMVTGALLLSTALVYYMLLPLNPLVVRFEGGALLFRLGWCFWLVITTGVLCTAVGLVIAIVDVIYPHRFSTILEVDYDTPYDRHIIIEESHDTRNNKKKNSANRLEEPPVAGLGSRLLRRLSKREQLEDRQGVINEGFEMDPPKSPWRYPFSRTIAAGGGGVGGRVQGRTGGKSNRAAGRFGVRDFNRSTSQDSQSSTCTGSSGGSSLGLSFLHRETVPPVHSDPAVTVPSPSPSSLGDGDIVEKLSESADEAKISPGEAESGKVVGSLVDEKCLKPSVSSVVDAVSPITSIPKRISEKFKRTRSKSGMPVEKHIICQNPVLEEDKAKDFFTYRDGLVENAVRECISDLVVPDKDGEILGSWLLTE</sequence>
<dbReference type="PANTHER" id="PTHR31158:SF10">
    <property type="entry name" value="LD27791P"/>
    <property type="match status" value="1"/>
</dbReference>
<name>A0A6L2PUX2_COPFO</name>